<feature type="repeat" description="WD" evidence="3">
    <location>
        <begin position="304"/>
        <end position="345"/>
    </location>
</feature>
<feature type="repeat" description="WD" evidence="3">
    <location>
        <begin position="178"/>
        <end position="218"/>
    </location>
</feature>
<gene>
    <name evidence="4" type="ORF">PAXINDRAFT_49270</name>
</gene>
<dbReference type="GO" id="GO:1990234">
    <property type="term" value="C:transferase complex"/>
    <property type="evidence" value="ECO:0007669"/>
    <property type="project" value="UniProtKB-ARBA"/>
</dbReference>
<dbReference type="InterPro" id="IPR020472">
    <property type="entry name" value="WD40_PAC1"/>
</dbReference>
<feature type="repeat" description="WD" evidence="3">
    <location>
        <begin position="56"/>
        <end position="97"/>
    </location>
</feature>
<protein>
    <recommendedName>
        <fullName evidence="6">WD40 repeat-like protein</fullName>
    </recommendedName>
</protein>
<feature type="repeat" description="WD" evidence="3">
    <location>
        <begin position="346"/>
        <end position="387"/>
    </location>
</feature>
<keyword evidence="1 3" id="KW-0853">WD repeat</keyword>
<dbReference type="Pfam" id="PF00400">
    <property type="entry name" value="WD40"/>
    <property type="match status" value="11"/>
</dbReference>
<feature type="repeat" description="WD" evidence="3">
    <location>
        <begin position="98"/>
        <end position="139"/>
    </location>
</feature>
<dbReference type="EMBL" id="KN819368">
    <property type="protein sequence ID" value="KIJ12107.1"/>
    <property type="molecule type" value="Genomic_DNA"/>
</dbReference>
<dbReference type="SUPFAM" id="SSF50978">
    <property type="entry name" value="WD40 repeat-like"/>
    <property type="match status" value="2"/>
</dbReference>
<feature type="non-terminal residue" evidence="4">
    <location>
        <position position="488"/>
    </location>
</feature>
<dbReference type="GO" id="GO:0005634">
    <property type="term" value="C:nucleus"/>
    <property type="evidence" value="ECO:0007669"/>
    <property type="project" value="TreeGrafter"/>
</dbReference>
<reference evidence="4 5" key="1">
    <citation type="submission" date="2014-06" db="EMBL/GenBank/DDBJ databases">
        <authorList>
            <consortium name="DOE Joint Genome Institute"/>
            <person name="Kuo A."/>
            <person name="Kohler A."/>
            <person name="Nagy L.G."/>
            <person name="Floudas D."/>
            <person name="Copeland A."/>
            <person name="Barry K.W."/>
            <person name="Cichocki N."/>
            <person name="Veneault-Fourrey C."/>
            <person name="LaButti K."/>
            <person name="Lindquist E.A."/>
            <person name="Lipzen A."/>
            <person name="Lundell T."/>
            <person name="Morin E."/>
            <person name="Murat C."/>
            <person name="Sun H."/>
            <person name="Tunlid A."/>
            <person name="Henrissat B."/>
            <person name="Grigoriev I.V."/>
            <person name="Hibbett D.S."/>
            <person name="Martin F."/>
            <person name="Nordberg H.P."/>
            <person name="Cantor M.N."/>
            <person name="Hua S.X."/>
        </authorList>
    </citation>
    <scope>NUCLEOTIDE SEQUENCE [LARGE SCALE GENOMIC DNA]</scope>
    <source>
        <strain evidence="4 5">ATCC 200175</strain>
    </source>
</reference>
<dbReference type="OrthoDB" id="2672598at2759"/>
<dbReference type="PROSITE" id="PS50082">
    <property type="entry name" value="WD_REPEATS_2"/>
    <property type="match status" value="9"/>
</dbReference>
<sequence length="488" mass="53942">VSSKKASHRVPVQILEGHERRVRCVRFCPDEDKLVTGSEDETLRVWNRTTGAVEVLRGHSGSVREVDVSRDGKMIVSGSEDKTVRIWNRESGETMRVCEGHEKEVQSVQFSPDSSRVVSGSFDSTVRVWSVETGELAFEPIECDGDVFCVRYSPSGDRIASGADTVQIWNAETGSGILSIRNSSVYSVAWTADGTHVIGGREGEVTIWDSHTGEQLRTWKAHDDDWIKLSFSPSGSHLATSDWNHNTAFVFDISTGEQITAFKHSTNVNGIAYSPSGNKLFSASYDRTIRCWNTETGGSIGKPWKSHTDHVTCLSLSPDGTKLASASSDETVRFWDARSGEPIDHPLQHEHDLWTVTFSPSGEFVVCGGLNKNVSLWRVPCGELAHSPINLKGHENDVNCVLWSLDGSRLFSASDDRTIRCWNPETGRSIGEPWMGHTHRVISLALSPDGAKLASTSLDDTIRFWDVRSGHPIGHLLLHESYQYTAAF</sequence>
<dbReference type="HOGENOM" id="CLU_000288_57_32_1"/>
<evidence type="ECO:0000313" key="4">
    <source>
        <dbReference type="EMBL" id="KIJ12107.1"/>
    </source>
</evidence>
<dbReference type="InterPro" id="IPR015943">
    <property type="entry name" value="WD40/YVTN_repeat-like_dom_sf"/>
</dbReference>
<feature type="non-terminal residue" evidence="4">
    <location>
        <position position="1"/>
    </location>
</feature>
<dbReference type="InterPro" id="IPR019775">
    <property type="entry name" value="WD40_repeat_CS"/>
</dbReference>
<dbReference type="InterPro" id="IPR001680">
    <property type="entry name" value="WD40_rpt"/>
</dbReference>
<dbReference type="InterPro" id="IPR036322">
    <property type="entry name" value="WD40_repeat_dom_sf"/>
</dbReference>
<dbReference type="PROSITE" id="PS50294">
    <property type="entry name" value="WD_REPEATS_REGION"/>
    <property type="match status" value="7"/>
</dbReference>
<evidence type="ECO:0000256" key="3">
    <source>
        <dbReference type="PROSITE-ProRule" id="PRU00221"/>
    </source>
</evidence>
<feature type="repeat" description="WD" evidence="3">
    <location>
        <begin position="391"/>
        <end position="432"/>
    </location>
</feature>
<evidence type="ECO:0000256" key="1">
    <source>
        <dbReference type="ARBA" id="ARBA00022574"/>
    </source>
</evidence>
<evidence type="ECO:0008006" key="6">
    <source>
        <dbReference type="Google" id="ProtNLM"/>
    </source>
</evidence>
<feature type="repeat" description="WD" evidence="3">
    <location>
        <begin position="434"/>
        <end position="475"/>
    </location>
</feature>
<keyword evidence="2" id="KW-0677">Repeat</keyword>
<dbReference type="PRINTS" id="PR00320">
    <property type="entry name" value="GPROTEINBRPT"/>
</dbReference>
<reference evidence="5" key="2">
    <citation type="submission" date="2015-01" db="EMBL/GenBank/DDBJ databases">
        <title>Evolutionary Origins and Diversification of the Mycorrhizal Mutualists.</title>
        <authorList>
            <consortium name="DOE Joint Genome Institute"/>
            <consortium name="Mycorrhizal Genomics Consortium"/>
            <person name="Kohler A."/>
            <person name="Kuo A."/>
            <person name="Nagy L.G."/>
            <person name="Floudas D."/>
            <person name="Copeland A."/>
            <person name="Barry K.W."/>
            <person name="Cichocki N."/>
            <person name="Veneault-Fourrey C."/>
            <person name="LaButti K."/>
            <person name="Lindquist E.A."/>
            <person name="Lipzen A."/>
            <person name="Lundell T."/>
            <person name="Morin E."/>
            <person name="Murat C."/>
            <person name="Riley R."/>
            <person name="Ohm R."/>
            <person name="Sun H."/>
            <person name="Tunlid A."/>
            <person name="Henrissat B."/>
            <person name="Grigoriev I.V."/>
            <person name="Hibbett D.S."/>
            <person name="Martin F."/>
        </authorList>
    </citation>
    <scope>NUCLEOTIDE SEQUENCE [LARGE SCALE GENOMIC DNA]</scope>
    <source>
        <strain evidence="5">ATCC 200175</strain>
    </source>
</reference>
<evidence type="ECO:0000256" key="2">
    <source>
        <dbReference type="ARBA" id="ARBA00022737"/>
    </source>
</evidence>
<organism evidence="4 5">
    <name type="scientific">Paxillus involutus ATCC 200175</name>
    <dbReference type="NCBI Taxonomy" id="664439"/>
    <lineage>
        <taxon>Eukaryota</taxon>
        <taxon>Fungi</taxon>
        <taxon>Dikarya</taxon>
        <taxon>Basidiomycota</taxon>
        <taxon>Agaricomycotina</taxon>
        <taxon>Agaricomycetes</taxon>
        <taxon>Agaricomycetidae</taxon>
        <taxon>Boletales</taxon>
        <taxon>Paxilineae</taxon>
        <taxon>Paxillaceae</taxon>
        <taxon>Paxillus</taxon>
    </lineage>
</organism>
<dbReference type="Proteomes" id="UP000053647">
    <property type="component" value="Unassembled WGS sequence"/>
</dbReference>
<dbReference type="PANTHER" id="PTHR22847:SF637">
    <property type="entry name" value="WD REPEAT DOMAIN 5B"/>
    <property type="match status" value="1"/>
</dbReference>
<dbReference type="SMART" id="SM00320">
    <property type="entry name" value="WD40"/>
    <property type="match status" value="11"/>
</dbReference>
<dbReference type="CDD" id="cd00200">
    <property type="entry name" value="WD40"/>
    <property type="match status" value="2"/>
</dbReference>
<name>A0A0C9TWQ7_PAXIN</name>
<feature type="repeat" description="WD" evidence="3">
    <location>
        <begin position="15"/>
        <end position="56"/>
    </location>
</feature>
<dbReference type="PROSITE" id="PS00678">
    <property type="entry name" value="WD_REPEATS_1"/>
    <property type="match status" value="2"/>
</dbReference>
<dbReference type="Gene3D" id="2.130.10.10">
    <property type="entry name" value="YVTN repeat-like/Quinoprotein amine dehydrogenase"/>
    <property type="match status" value="3"/>
</dbReference>
<feature type="repeat" description="WD" evidence="3">
    <location>
        <begin position="261"/>
        <end position="302"/>
    </location>
</feature>
<accession>A0A0C9TWQ7</accession>
<proteinExistence type="predicted"/>
<dbReference type="PANTHER" id="PTHR22847">
    <property type="entry name" value="WD40 REPEAT PROTEIN"/>
    <property type="match status" value="1"/>
</dbReference>
<evidence type="ECO:0000313" key="5">
    <source>
        <dbReference type="Proteomes" id="UP000053647"/>
    </source>
</evidence>
<keyword evidence="5" id="KW-1185">Reference proteome</keyword>
<dbReference type="AlphaFoldDB" id="A0A0C9TWQ7"/>